<keyword evidence="4 7" id="KW-0812">Transmembrane</keyword>
<keyword evidence="3" id="KW-1003">Cell membrane</keyword>
<dbReference type="InterPro" id="IPR000515">
    <property type="entry name" value="MetI-like"/>
</dbReference>
<feature type="transmembrane region" description="Helical" evidence="7">
    <location>
        <begin position="155"/>
        <end position="175"/>
    </location>
</feature>
<keyword evidence="2 7" id="KW-0813">Transport</keyword>
<dbReference type="InterPro" id="IPR035906">
    <property type="entry name" value="MetI-like_sf"/>
</dbReference>
<organism evidence="9 10">
    <name type="scientific">Ruegeria meonggei</name>
    <dbReference type="NCBI Taxonomy" id="1446476"/>
    <lineage>
        <taxon>Bacteria</taxon>
        <taxon>Pseudomonadati</taxon>
        <taxon>Pseudomonadota</taxon>
        <taxon>Alphaproteobacteria</taxon>
        <taxon>Rhodobacterales</taxon>
        <taxon>Roseobacteraceae</taxon>
        <taxon>Ruegeria</taxon>
    </lineage>
</organism>
<dbReference type="AlphaFoldDB" id="A0A1X7ABQ7"/>
<dbReference type="CDD" id="cd06261">
    <property type="entry name" value="TM_PBP2"/>
    <property type="match status" value="2"/>
</dbReference>
<feature type="transmembrane region" description="Helical" evidence="7">
    <location>
        <begin position="311"/>
        <end position="333"/>
    </location>
</feature>
<dbReference type="OrthoDB" id="9815258at2"/>
<dbReference type="SUPFAM" id="SSF161098">
    <property type="entry name" value="MetI-like"/>
    <property type="match status" value="2"/>
</dbReference>
<feature type="transmembrane region" description="Helical" evidence="7">
    <location>
        <begin position="353"/>
        <end position="373"/>
    </location>
</feature>
<dbReference type="GO" id="GO:0005275">
    <property type="term" value="F:amine transmembrane transporter activity"/>
    <property type="evidence" value="ECO:0007669"/>
    <property type="project" value="TreeGrafter"/>
</dbReference>
<evidence type="ECO:0000256" key="6">
    <source>
        <dbReference type="ARBA" id="ARBA00023136"/>
    </source>
</evidence>
<evidence type="ECO:0000256" key="2">
    <source>
        <dbReference type="ARBA" id="ARBA00022448"/>
    </source>
</evidence>
<proteinExistence type="inferred from homology"/>
<evidence type="ECO:0000256" key="1">
    <source>
        <dbReference type="ARBA" id="ARBA00004651"/>
    </source>
</evidence>
<feature type="transmembrane region" description="Helical" evidence="7">
    <location>
        <begin position="187"/>
        <end position="207"/>
    </location>
</feature>
<feature type="transmembrane region" description="Helical" evidence="7">
    <location>
        <begin position="214"/>
        <end position="234"/>
    </location>
</feature>
<dbReference type="PANTHER" id="PTHR47737:SF1">
    <property type="entry name" value="GLYCINE BETAINE_PROLINE BETAINE TRANSPORT SYSTEM PERMEASE PROTEIN PROW"/>
    <property type="match status" value="1"/>
</dbReference>
<accession>A0A1X7ABQ7</accession>
<comment type="subcellular location">
    <subcellularLocation>
        <location evidence="1 7">Cell membrane</location>
        <topology evidence="1 7">Multi-pass membrane protein</topology>
    </subcellularLocation>
</comment>
<feature type="transmembrane region" description="Helical" evidence="7">
    <location>
        <begin position="423"/>
        <end position="442"/>
    </location>
</feature>
<evidence type="ECO:0000313" key="10">
    <source>
        <dbReference type="Proteomes" id="UP000193778"/>
    </source>
</evidence>
<feature type="transmembrane region" description="Helical" evidence="7">
    <location>
        <begin position="471"/>
        <end position="495"/>
    </location>
</feature>
<evidence type="ECO:0000256" key="5">
    <source>
        <dbReference type="ARBA" id="ARBA00022989"/>
    </source>
</evidence>
<evidence type="ECO:0000256" key="7">
    <source>
        <dbReference type="RuleBase" id="RU363032"/>
    </source>
</evidence>
<sequence length="660" mass="71961">MATLSTEVPDASAKPSGQLRVLTTLLAAAAALILAKAFGVLPEWLNRIPEWAIPPTAQVLDVIFDFVQNDLGLIYVTRFIAEGPLEFLLDTSANLLEGKRRWPFLGPIPWSAIAAVAAVVGYAVGGWRLAALGAGTFIWTALIGQWKIAMQTMSVIVVAAPLAFLLGLTLGVAAWKYGWFERMLKPVLSVLQTLPFFTYLLPAVIFFKVGPTAGAVATITFAIPPMILMTTLGLKKVSPEVIEAGQMSGCTRWQMLRHVYLPAARTEILVGVNQVIMLCLAMVVLTAFIGMPGLGAKLLAMMGSFKLGRSFEIGVTIVLLAVTLDRMSKAWVVKQPVHFDRGTPWWKRHQMPLIALALFAGFTLLAQLFPILAEIGRKQHLSQGKEIDVVIKSVLALDAIKGTTEWLRWFLNVKVLIPFRNTLLAIPTPAFILLVVAFAYWVGGRKPGIYAAVFFTIVAFSGWWDRSVITLYTVISAVALATLIGIPLGVIAARSEHWSKSILLACDTAQTFPSFIYLIPAIMLFGVNDVAVVFSILIFAAVPLIRYTIIGLSTVPPEMTEAADMSGSTRRQKLMSVQFPLALPTMAVGFNQAIMFAFFMVIIAAFIGTQDLGQELQRTLAGTELGKNFVLGMNVSLMALTFDMAISSWTQKRKRALGLD</sequence>
<dbReference type="GO" id="GO:0015871">
    <property type="term" value="P:choline transport"/>
    <property type="evidence" value="ECO:0007669"/>
    <property type="project" value="TreeGrafter"/>
</dbReference>
<dbReference type="Gene3D" id="1.10.3720.10">
    <property type="entry name" value="MetI-like"/>
    <property type="match status" value="2"/>
</dbReference>
<dbReference type="GO" id="GO:0015226">
    <property type="term" value="F:carnitine transmembrane transporter activity"/>
    <property type="evidence" value="ECO:0007669"/>
    <property type="project" value="TreeGrafter"/>
</dbReference>
<feature type="transmembrane region" description="Helical" evidence="7">
    <location>
        <begin position="515"/>
        <end position="542"/>
    </location>
</feature>
<keyword evidence="6 7" id="KW-0472">Membrane</keyword>
<evidence type="ECO:0000256" key="3">
    <source>
        <dbReference type="ARBA" id="ARBA00022475"/>
    </source>
</evidence>
<feature type="transmembrane region" description="Helical" evidence="7">
    <location>
        <begin position="581"/>
        <end position="608"/>
    </location>
</feature>
<feature type="transmembrane region" description="Helical" evidence="7">
    <location>
        <begin position="628"/>
        <end position="646"/>
    </location>
</feature>
<dbReference type="RefSeq" id="WP_085824638.1">
    <property type="nucleotide sequence ID" value="NZ_FWFP01000016.1"/>
</dbReference>
<feature type="domain" description="ABC transmembrane type-1" evidence="8">
    <location>
        <begin position="149"/>
        <end position="328"/>
    </location>
</feature>
<feature type="transmembrane region" description="Helical" evidence="7">
    <location>
        <begin position="129"/>
        <end position="148"/>
    </location>
</feature>
<feature type="domain" description="ABC transmembrane type-1" evidence="8">
    <location>
        <begin position="467"/>
        <end position="646"/>
    </location>
</feature>
<feature type="transmembrane region" description="Helical" evidence="7">
    <location>
        <begin position="275"/>
        <end position="299"/>
    </location>
</feature>
<keyword evidence="10" id="KW-1185">Reference proteome</keyword>
<dbReference type="Pfam" id="PF00528">
    <property type="entry name" value="BPD_transp_1"/>
    <property type="match status" value="2"/>
</dbReference>
<evidence type="ECO:0000313" key="9">
    <source>
        <dbReference type="EMBL" id="SLN75410.1"/>
    </source>
</evidence>
<dbReference type="PANTHER" id="PTHR47737">
    <property type="entry name" value="GLYCINE BETAINE/PROLINE BETAINE TRANSPORT SYSTEM PERMEASE PROTEIN PROW"/>
    <property type="match status" value="1"/>
</dbReference>
<reference evidence="10" key="1">
    <citation type="submission" date="2017-03" db="EMBL/GenBank/DDBJ databases">
        <authorList>
            <person name="Rodrigo-Torres L."/>
            <person name="Arahal R.D."/>
            <person name="Lucena T."/>
        </authorList>
    </citation>
    <scope>NUCLEOTIDE SEQUENCE [LARGE SCALE GENOMIC DNA]</scope>
    <source>
        <strain evidence="10">CECT 8411</strain>
    </source>
</reference>
<feature type="transmembrane region" description="Helical" evidence="7">
    <location>
        <begin position="104"/>
        <end position="123"/>
    </location>
</feature>
<dbReference type="Proteomes" id="UP000193778">
    <property type="component" value="Unassembled WGS sequence"/>
</dbReference>
<evidence type="ECO:0000256" key="4">
    <source>
        <dbReference type="ARBA" id="ARBA00022692"/>
    </source>
</evidence>
<protein>
    <submittedName>
        <fullName evidence="9">Glycine betaine transport system permease protein OpuAB</fullName>
    </submittedName>
</protein>
<name>A0A1X7ABQ7_9RHOB</name>
<comment type="similarity">
    <text evidence="7">Belongs to the binding-protein-dependent transport system permease family.</text>
</comment>
<feature type="transmembrane region" description="Helical" evidence="7">
    <location>
        <begin position="448"/>
        <end position="464"/>
    </location>
</feature>
<dbReference type="PROSITE" id="PS50928">
    <property type="entry name" value="ABC_TM1"/>
    <property type="match status" value="2"/>
</dbReference>
<gene>
    <name evidence="9" type="primary">opuAB_2</name>
    <name evidence="9" type="ORF">RUM8411_04192</name>
</gene>
<feature type="transmembrane region" description="Helical" evidence="7">
    <location>
        <begin position="20"/>
        <end position="41"/>
    </location>
</feature>
<evidence type="ECO:0000259" key="8">
    <source>
        <dbReference type="PROSITE" id="PS50928"/>
    </source>
</evidence>
<keyword evidence="5 7" id="KW-1133">Transmembrane helix</keyword>
<dbReference type="GO" id="GO:0031460">
    <property type="term" value="P:glycine betaine transport"/>
    <property type="evidence" value="ECO:0007669"/>
    <property type="project" value="TreeGrafter"/>
</dbReference>
<dbReference type="EMBL" id="FWFP01000016">
    <property type="protein sequence ID" value="SLN75410.1"/>
    <property type="molecule type" value="Genomic_DNA"/>
</dbReference>
<dbReference type="GO" id="GO:0043190">
    <property type="term" value="C:ATP-binding cassette (ABC) transporter complex"/>
    <property type="evidence" value="ECO:0007669"/>
    <property type="project" value="TreeGrafter"/>
</dbReference>